<organism evidence="4 5">
    <name type="scientific">Mycetomoellerius zeteki</name>
    <dbReference type="NCBI Taxonomy" id="64791"/>
    <lineage>
        <taxon>Eukaryota</taxon>
        <taxon>Metazoa</taxon>
        <taxon>Ecdysozoa</taxon>
        <taxon>Arthropoda</taxon>
        <taxon>Hexapoda</taxon>
        <taxon>Insecta</taxon>
        <taxon>Pterygota</taxon>
        <taxon>Neoptera</taxon>
        <taxon>Endopterygota</taxon>
        <taxon>Hymenoptera</taxon>
        <taxon>Apocrita</taxon>
        <taxon>Aculeata</taxon>
        <taxon>Formicoidea</taxon>
        <taxon>Formicidae</taxon>
        <taxon>Myrmicinae</taxon>
        <taxon>Mycetomoellerius</taxon>
    </lineage>
</organism>
<evidence type="ECO:0000256" key="1">
    <source>
        <dbReference type="ARBA" id="ARBA00009224"/>
    </source>
</evidence>
<dbReference type="GO" id="GO:0000266">
    <property type="term" value="P:mitochondrial fission"/>
    <property type="evidence" value="ECO:0007669"/>
    <property type="project" value="TreeGrafter"/>
</dbReference>
<evidence type="ECO:0000313" key="5">
    <source>
        <dbReference type="Proteomes" id="UP000075809"/>
    </source>
</evidence>
<dbReference type="EMBL" id="KQ982656">
    <property type="protein sequence ID" value="KYQ52722.1"/>
    <property type="molecule type" value="Genomic_DNA"/>
</dbReference>
<reference evidence="4 5" key="1">
    <citation type="submission" date="2015-09" db="EMBL/GenBank/DDBJ databases">
        <title>Trachymyrmex zeteki WGS genome.</title>
        <authorList>
            <person name="Nygaard S."/>
            <person name="Hu H."/>
            <person name="Boomsma J."/>
            <person name="Zhang G."/>
        </authorList>
    </citation>
    <scope>NUCLEOTIDE SEQUENCE [LARGE SCALE GENOMIC DNA]</scope>
    <source>
        <strain evidence="4">Tzet28-1</strain>
        <tissue evidence="4">Whole body</tissue>
    </source>
</reference>
<dbReference type="PANTHER" id="PTHR11001:SF2">
    <property type="entry name" value="MITOCHONDRIAL FISSION PROCESS PROTEIN 1"/>
    <property type="match status" value="1"/>
</dbReference>
<evidence type="ECO:0000256" key="3">
    <source>
        <dbReference type="ARBA" id="ARBA00029631"/>
    </source>
</evidence>
<gene>
    <name evidence="4" type="ORF">ALC60_08137</name>
</gene>
<sequence>MKNDLNDQEEIDLYRDTYVRYLGYANEVGEAFRSLVPKSIVWSSYALSSGYVLADTIHKGVKVYQEDATPQKIKNVLLSTSDTLLWQAFASVIVPGFTINRICAAVQFAQRKSTRAAWKKPWISTLIGLVSIPFIIHPIDHAVEEAMDVTYRKWTGYHPKGPLCVSVFYDPHEEATTEGRERRRRNISKRHQTTTKQWQMSCFFLRLIIYSELRSYDKGPIKPPLVLIRKKKCAGEAKMMCALSPIRVKYPS</sequence>
<keyword evidence="5" id="KW-1185">Reference proteome</keyword>
<dbReference type="PANTHER" id="PTHR11001">
    <property type="entry name" value="MITOCHONDRIAL FISSION PROCESS PROTEIN 1"/>
    <property type="match status" value="1"/>
</dbReference>
<dbReference type="Proteomes" id="UP000075809">
    <property type="component" value="Unassembled WGS sequence"/>
</dbReference>
<evidence type="ECO:0000256" key="2">
    <source>
        <dbReference type="ARBA" id="ARBA00017835"/>
    </source>
</evidence>
<name>A0A151WXV8_9HYME</name>
<protein>
    <recommendedName>
        <fullName evidence="2">Mitochondrial fission process protein 1</fullName>
    </recommendedName>
    <alternativeName>
        <fullName evidence="3">Mitochondrial 18 kDa protein</fullName>
    </alternativeName>
</protein>
<proteinExistence type="inferred from homology"/>
<dbReference type="GO" id="GO:0005739">
    <property type="term" value="C:mitochondrion"/>
    <property type="evidence" value="ECO:0007669"/>
    <property type="project" value="TreeGrafter"/>
</dbReference>
<dbReference type="InterPro" id="IPR019560">
    <property type="entry name" value="Mitochondrial_18_kDa_protein"/>
</dbReference>
<evidence type="ECO:0000313" key="4">
    <source>
        <dbReference type="EMBL" id="KYQ52722.1"/>
    </source>
</evidence>
<comment type="similarity">
    <text evidence="1">Belongs to the MTFP1 family.</text>
</comment>
<dbReference type="STRING" id="64791.A0A151WXV8"/>
<dbReference type="Pfam" id="PF10558">
    <property type="entry name" value="MTP18"/>
    <property type="match status" value="2"/>
</dbReference>
<dbReference type="AlphaFoldDB" id="A0A151WXV8"/>
<accession>A0A151WXV8</accession>